<feature type="region of interest" description="Disordered" evidence="1">
    <location>
        <begin position="234"/>
        <end position="293"/>
    </location>
</feature>
<gene>
    <name evidence="3" type="ORF">BOH78_2055</name>
</gene>
<feature type="compositionally biased region" description="Low complexity" evidence="1">
    <location>
        <begin position="277"/>
        <end position="293"/>
    </location>
</feature>
<keyword evidence="2" id="KW-0812">Transmembrane</keyword>
<name>A0A1V2LPB8_PICKU</name>
<keyword evidence="2" id="KW-0472">Membrane</keyword>
<organism evidence="3 4">
    <name type="scientific">Pichia kudriavzevii</name>
    <name type="common">Yeast</name>
    <name type="synonym">Issatchenkia orientalis</name>
    <dbReference type="NCBI Taxonomy" id="4909"/>
    <lineage>
        <taxon>Eukaryota</taxon>
        <taxon>Fungi</taxon>
        <taxon>Dikarya</taxon>
        <taxon>Ascomycota</taxon>
        <taxon>Saccharomycotina</taxon>
        <taxon>Pichiomycetes</taxon>
        <taxon>Pichiales</taxon>
        <taxon>Pichiaceae</taxon>
        <taxon>Pichia</taxon>
    </lineage>
</organism>
<proteinExistence type="predicted"/>
<keyword evidence="2" id="KW-1133">Transmembrane helix</keyword>
<reference evidence="4" key="1">
    <citation type="journal article" date="2017" name="Genome Announc.">
        <title>Genome sequences of Cyberlindnera fabianii 65, Pichia kudriavzevii 129, and Saccharomyces cerevisiae 131 isolated from fermented masau fruits in Zimbabwe.</title>
        <authorList>
            <person name="van Rijswijck I.M.H."/>
            <person name="Derks M.F.L."/>
            <person name="Abee T."/>
            <person name="de Ridder D."/>
            <person name="Smid E.J."/>
        </authorList>
    </citation>
    <scope>NUCLEOTIDE SEQUENCE [LARGE SCALE GENOMIC DNA]</scope>
    <source>
        <strain evidence="4">129</strain>
    </source>
</reference>
<evidence type="ECO:0000313" key="4">
    <source>
        <dbReference type="Proteomes" id="UP000189274"/>
    </source>
</evidence>
<comment type="caution">
    <text evidence="3">The sequence shown here is derived from an EMBL/GenBank/DDBJ whole genome shotgun (WGS) entry which is preliminary data.</text>
</comment>
<feature type="compositionally biased region" description="Low complexity" evidence="1">
    <location>
        <begin position="256"/>
        <end position="270"/>
    </location>
</feature>
<dbReference type="AlphaFoldDB" id="A0A1V2LPB8"/>
<evidence type="ECO:0000256" key="2">
    <source>
        <dbReference type="SAM" id="Phobius"/>
    </source>
</evidence>
<dbReference type="EMBL" id="MQVM01000008">
    <property type="protein sequence ID" value="ONH74917.1"/>
    <property type="molecule type" value="Genomic_DNA"/>
</dbReference>
<evidence type="ECO:0000256" key="1">
    <source>
        <dbReference type="SAM" id="MobiDB-lite"/>
    </source>
</evidence>
<accession>A0A1V2LPB8</accession>
<sequence length="293" mass="32978">MAVTGSYIVNSKTVSSSRLLSSSKAVSYKDRAVEIPNSASNPFLQSSRFKQGTLYVIIFPIIFAFILIYILGAIIQKYRANKQARKIEPFDKNYEGIDDIYSVDDYNNDNELDPFNDRNEINPDFISQYRRSMDHLKGNLGKHTRNSSVGTILKIDLNSQPNLQPTHYQERSTQPPVYSIESNDQSYVSLPQGTADSASYFLAAEPSKQHPPPTSRSHLHSRSLSTQALDDFLSTGELPVPNTSYDIPVSRHSRSRSTSPQRSPQPRRTTVYTQQTSRNNSPSRSPVRSLRGV</sequence>
<feature type="region of interest" description="Disordered" evidence="1">
    <location>
        <begin position="160"/>
        <end position="179"/>
    </location>
</feature>
<dbReference type="Proteomes" id="UP000189274">
    <property type="component" value="Unassembled WGS sequence"/>
</dbReference>
<protein>
    <submittedName>
        <fullName evidence="3">Uncharacterized protein</fullName>
    </submittedName>
</protein>
<dbReference type="VEuPathDB" id="FungiDB:C5L36_0B02260"/>
<feature type="transmembrane region" description="Helical" evidence="2">
    <location>
        <begin position="54"/>
        <end position="75"/>
    </location>
</feature>
<evidence type="ECO:0000313" key="3">
    <source>
        <dbReference type="EMBL" id="ONH74917.1"/>
    </source>
</evidence>